<reference evidence="15" key="1">
    <citation type="submission" date="2025-08" db="UniProtKB">
        <authorList>
            <consortium name="RefSeq"/>
        </authorList>
    </citation>
    <scope>IDENTIFICATION</scope>
</reference>
<feature type="domain" description="C2H2-type" evidence="13">
    <location>
        <begin position="421"/>
        <end position="448"/>
    </location>
</feature>
<feature type="domain" description="C2H2-type" evidence="13">
    <location>
        <begin position="537"/>
        <end position="566"/>
    </location>
</feature>
<feature type="domain" description="C2H2-type" evidence="13">
    <location>
        <begin position="479"/>
        <end position="508"/>
    </location>
</feature>
<dbReference type="PANTHER" id="PTHR24409">
    <property type="entry name" value="ZINC FINGER PROTEIN 142"/>
    <property type="match status" value="1"/>
</dbReference>
<evidence type="ECO:0000256" key="5">
    <source>
        <dbReference type="ARBA" id="ARBA00022771"/>
    </source>
</evidence>
<feature type="domain" description="C2H2-type" evidence="13">
    <location>
        <begin position="366"/>
        <end position="392"/>
    </location>
</feature>
<dbReference type="FunFam" id="3.30.160.60:FF:001370">
    <property type="entry name" value="Zinc finger protein"/>
    <property type="match status" value="1"/>
</dbReference>
<evidence type="ECO:0000256" key="2">
    <source>
        <dbReference type="ARBA" id="ARBA00006991"/>
    </source>
</evidence>
<keyword evidence="4" id="KW-0677">Repeat</keyword>
<dbReference type="GO" id="GO:0008270">
    <property type="term" value="F:zinc ion binding"/>
    <property type="evidence" value="ECO:0007669"/>
    <property type="project" value="UniProtKB-KW"/>
</dbReference>
<dbReference type="GO" id="GO:0000981">
    <property type="term" value="F:DNA-binding transcription factor activity, RNA polymerase II-specific"/>
    <property type="evidence" value="ECO:0007669"/>
    <property type="project" value="TreeGrafter"/>
</dbReference>
<dbReference type="Pfam" id="PF13912">
    <property type="entry name" value="zf-C2H2_6"/>
    <property type="match status" value="1"/>
</dbReference>
<evidence type="ECO:0000256" key="7">
    <source>
        <dbReference type="ARBA" id="ARBA00023015"/>
    </source>
</evidence>
<dbReference type="PROSITE" id="PS50157">
    <property type="entry name" value="ZINC_FINGER_C2H2_2"/>
    <property type="match status" value="9"/>
</dbReference>
<dbReference type="RefSeq" id="XP_022083994.1">
    <property type="nucleotide sequence ID" value="XM_022228302.1"/>
</dbReference>
<evidence type="ECO:0000256" key="11">
    <source>
        <dbReference type="PROSITE-ProRule" id="PRU00042"/>
    </source>
</evidence>
<comment type="subcellular location">
    <subcellularLocation>
        <location evidence="1">Nucleus</location>
    </subcellularLocation>
</comment>
<dbReference type="GeneID" id="110975652"/>
<keyword evidence="14" id="KW-1185">Reference proteome</keyword>
<dbReference type="Gene3D" id="3.30.160.60">
    <property type="entry name" value="Classic Zinc Finger"/>
    <property type="match status" value="8"/>
</dbReference>
<feature type="region of interest" description="Disordered" evidence="12">
    <location>
        <begin position="345"/>
        <end position="364"/>
    </location>
</feature>
<keyword evidence="8" id="KW-0238">DNA-binding</keyword>
<feature type="domain" description="C2H2-type" evidence="13">
    <location>
        <begin position="302"/>
        <end position="329"/>
    </location>
</feature>
<feature type="domain" description="C2H2-type" evidence="13">
    <location>
        <begin position="328"/>
        <end position="356"/>
    </location>
</feature>
<evidence type="ECO:0000256" key="10">
    <source>
        <dbReference type="ARBA" id="ARBA00023242"/>
    </source>
</evidence>
<evidence type="ECO:0000313" key="14">
    <source>
        <dbReference type="Proteomes" id="UP000694845"/>
    </source>
</evidence>
<dbReference type="KEGG" id="aplc:110975652"/>
<proteinExistence type="inferred from homology"/>
<keyword evidence="7" id="KW-0805">Transcription regulation</keyword>
<feature type="region of interest" description="Disordered" evidence="12">
    <location>
        <begin position="72"/>
        <end position="251"/>
    </location>
</feature>
<evidence type="ECO:0000256" key="3">
    <source>
        <dbReference type="ARBA" id="ARBA00022723"/>
    </source>
</evidence>
<evidence type="ECO:0000256" key="6">
    <source>
        <dbReference type="ARBA" id="ARBA00022833"/>
    </source>
</evidence>
<evidence type="ECO:0000256" key="12">
    <source>
        <dbReference type="SAM" id="MobiDB-lite"/>
    </source>
</evidence>
<dbReference type="GO" id="GO:0005634">
    <property type="term" value="C:nucleus"/>
    <property type="evidence" value="ECO:0007669"/>
    <property type="project" value="UniProtKB-SubCell"/>
</dbReference>
<evidence type="ECO:0000313" key="15">
    <source>
        <dbReference type="RefSeq" id="XP_022083994.1"/>
    </source>
</evidence>
<feature type="domain" description="C2H2-type" evidence="13">
    <location>
        <begin position="450"/>
        <end position="478"/>
    </location>
</feature>
<evidence type="ECO:0000256" key="4">
    <source>
        <dbReference type="ARBA" id="ARBA00022737"/>
    </source>
</evidence>
<dbReference type="SMART" id="SM00355">
    <property type="entry name" value="ZnF_C2H2"/>
    <property type="match status" value="12"/>
</dbReference>
<name>A0A8B7XT05_ACAPL</name>
<dbReference type="Proteomes" id="UP000694845">
    <property type="component" value="Unplaced"/>
</dbReference>
<keyword evidence="6" id="KW-0862">Zinc</keyword>
<dbReference type="InterPro" id="IPR036236">
    <property type="entry name" value="Znf_C2H2_sf"/>
</dbReference>
<feature type="domain" description="C2H2-type" evidence="13">
    <location>
        <begin position="393"/>
        <end position="420"/>
    </location>
</feature>
<dbReference type="OrthoDB" id="7788172at2759"/>
<evidence type="ECO:0000259" key="13">
    <source>
        <dbReference type="PROSITE" id="PS50157"/>
    </source>
</evidence>
<keyword evidence="10" id="KW-0539">Nucleus</keyword>
<dbReference type="SUPFAM" id="SSF57667">
    <property type="entry name" value="beta-beta-alpha zinc fingers"/>
    <property type="match status" value="5"/>
</dbReference>
<dbReference type="PANTHER" id="PTHR24409:SF295">
    <property type="entry name" value="AZ2-RELATED"/>
    <property type="match status" value="1"/>
</dbReference>
<accession>A0A8B7XT05</accession>
<keyword evidence="3" id="KW-0479">Metal-binding</keyword>
<comment type="similarity">
    <text evidence="2">Belongs to the krueppel C2H2-type zinc-finger protein family.</text>
</comment>
<organism evidence="14 15">
    <name type="scientific">Acanthaster planci</name>
    <name type="common">Crown-of-thorns starfish</name>
    <dbReference type="NCBI Taxonomy" id="133434"/>
    <lineage>
        <taxon>Eukaryota</taxon>
        <taxon>Metazoa</taxon>
        <taxon>Echinodermata</taxon>
        <taxon>Eleutherozoa</taxon>
        <taxon>Asterozoa</taxon>
        <taxon>Asteroidea</taxon>
        <taxon>Valvatacea</taxon>
        <taxon>Valvatida</taxon>
        <taxon>Acanthasteridae</taxon>
        <taxon>Acanthaster</taxon>
    </lineage>
</organism>
<protein>
    <submittedName>
        <fullName evidence="15">Zinc finger protein 37-like isoform X1</fullName>
    </submittedName>
</protein>
<dbReference type="GO" id="GO:0000977">
    <property type="term" value="F:RNA polymerase II transcription regulatory region sequence-specific DNA binding"/>
    <property type="evidence" value="ECO:0007669"/>
    <property type="project" value="TreeGrafter"/>
</dbReference>
<dbReference type="AlphaFoldDB" id="A0A8B7XT05"/>
<dbReference type="Pfam" id="PF00096">
    <property type="entry name" value="zf-C2H2"/>
    <property type="match status" value="1"/>
</dbReference>
<feature type="domain" description="C2H2-type" evidence="13">
    <location>
        <begin position="509"/>
        <end position="536"/>
    </location>
</feature>
<dbReference type="FunFam" id="3.30.160.60:FF:000624">
    <property type="entry name" value="zinc finger protein 697"/>
    <property type="match status" value="1"/>
</dbReference>
<feature type="compositionally biased region" description="Basic residues" evidence="12">
    <location>
        <begin position="165"/>
        <end position="174"/>
    </location>
</feature>
<feature type="region of interest" description="Disordered" evidence="12">
    <location>
        <begin position="730"/>
        <end position="756"/>
    </location>
</feature>
<feature type="compositionally biased region" description="Polar residues" evidence="12">
    <location>
        <begin position="125"/>
        <end position="134"/>
    </location>
</feature>
<sequence>MYYNTMCDALLVPKHRLAQVDSLTVLRYGWSPGYKGLKVIMEDPDDLHVCLKCHDQIVGLDNYIEHRRSKCLGKPKEDGNSSGAVEDTEETVAQIPSGISQEKETSTNNVLEEDTNKSMAVEEPTGTSTATQNDGKLDQQQRKRGRPKKIPSTPIGEGSAEMKKGSGRPRRMKRPPLLSHLYVDFPGGLQEKKKAKTRQPVNPKRLRVPVYEPERSESGTGSESEDEKGTRNLGSKTSNRGRKPKIPLTEEEETLLAKSKVKNLYQCKPCGFSTTNKHSQLKHFRTIKHLESIGSGNPDSVFRCDECPVRFFSEQGLQRHKIRHEQQCRCSKCDAEFETRRELQNHVKTEHAQEKPPRERDGGSLEACKECGKHLSKAYMKIHLRIHTGEKPFACDICPFRFNQLGDLKMHMKRHYGIKDHKCSLCNFVTVKASILKNHMKLHTKRERTEACHLCEQKFYNQGLLKSHIRLKHQPSRIHECTFPDCTYKFKFRMELVTHMRKHTNEKPFLCSVCGYSGSTKQALSRHFRKHTGAKPFKCDFPGCNYMGRVSTHLTRHKRLHTGEKPYKCPYCSYRANTHENVRKHIRGTKKHAGFAVYVCKFCSEMKTDLYQELVDHMRQVHADDYVTFDQVSHQSGLLADKEEPPNEASGKPDTQEDTREAEEMDMATNKLSQDLQLATEVDQNMQVSAATEGNGQDLKIVVSDSQVVGEAGQDLCKEYILCQVIQDGRQQQPQRQEGGMEAGTEDTERSEGAVAEHPGEIQEIQMVAVEEEQATEAIEMILRQAVSGGSGGSQEYIIY</sequence>
<feature type="region of interest" description="Disordered" evidence="12">
    <location>
        <begin position="634"/>
        <end position="666"/>
    </location>
</feature>
<dbReference type="InterPro" id="IPR013087">
    <property type="entry name" value="Znf_C2H2_type"/>
</dbReference>
<keyword evidence="5 11" id="KW-0863">Zinc-finger</keyword>
<evidence type="ECO:0000256" key="9">
    <source>
        <dbReference type="ARBA" id="ARBA00023163"/>
    </source>
</evidence>
<dbReference type="PROSITE" id="PS00028">
    <property type="entry name" value="ZINC_FINGER_C2H2_1"/>
    <property type="match status" value="5"/>
</dbReference>
<evidence type="ECO:0000256" key="1">
    <source>
        <dbReference type="ARBA" id="ARBA00004123"/>
    </source>
</evidence>
<evidence type="ECO:0000256" key="8">
    <source>
        <dbReference type="ARBA" id="ARBA00023125"/>
    </source>
</evidence>
<keyword evidence="9" id="KW-0804">Transcription</keyword>
<gene>
    <name evidence="15" type="primary">LOC110975652</name>
</gene>